<dbReference type="EMBL" id="JAVRFJ010000007">
    <property type="protein sequence ID" value="MDT0567873.1"/>
    <property type="molecule type" value="Genomic_DNA"/>
</dbReference>
<sequence length="90" mass="9718">MTPVNAVAIGLSVLWLIALTSYAATLRSPRRGPGVHGPPGRPSYAEGLERLRTAIAAARRETQPGAPSPDLSRCQEIWPDAPKHTPKEWP</sequence>
<accession>A0ABU2YVE8</accession>
<evidence type="ECO:0000313" key="3">
    <source>
        <dbReference type="Proteomes" id="UP001180737"/>
    </source>
</evidence>
<dbReference type="Proteomes" id="UP001180737">
    <property type="component" value="Unassembled WGS sequence"/>
</dbReference>
<name>A0ABU2YVE8_9ACTN</name>
<evidence type="ECO:0000313" key="2">
    <source>
        <dbReference type="EMBL" id="MDT0567873.1"/>
    </source>
</evidence>
<dbReference type="RefSeq" id="WP_033530600.1">
    <property type="nucleotide sequence ID" value="NZ_JAVRFJ010000007.1"/>
</dbReference>
<comment type="caution">
    <text evidence="2">The sequence shown here is derived from an EMBL/GenBank/DDBJ whole genome shotgun (WGS) entry which is preliminary data.</text>
</comment>
<feature type="region of interest" description="Disordered" evidence="1">
    <location>
        <begin position="60"/>
        <end position="90"/>
    </location>
</feature>
<organism evidence="2 3">
    <name type="scientific">Streptomyces gottesmaniae</name>
    <dbReference type="NCBI Taxonomy" id="3075518"/>
    <lineage>
        <taxon>Bacteria</taxon>
        <taxon>Bacillati</taxon>
        <taxon>Actinomycetota</taxon>
        <taxon>Actinomycetes</taxon>
        <taxon>Kitasatosporales</taxon>
        <taxon>Streptomycetaceae</taxon>
        <taxon>Streptomyces</taxon>
    </lineage>
</organism>
<protein>
    <submittedName>
        <fullName evidence="2">Uncharacterized protein</fullName>
    </submittedName>
</protein>
<proteinExistence type="predicted"/>
<gene>
    <name evidence="2" type="ORF">RM704_10395</name>
</gene>
<evidence type="ECO:0000256" key="1">
    <source>
        <dbReference type="SAM" id="MobiDB-lite"/>
    </source>
</evidence>
<feature type="compositionally biased region" description="Basic and acidic residues" evidence="1">
    <location>
        <begin position="81"/>
        <end position="90"/>
    </location>
</feature>
<reference evidence="2" key="1">
    <citation type="submission" date="2024-05" db="EMBL/GenBank/DDBJ databases">
        <title>30 novel species of actinomycetes from the DSMZ collection.</title>
        <authorList>
            <person name="Nouioui I."/>
        </authorList>
    </citation>
    <scope>NUCLEOTIDE SEQUENCE</scope>
    <source>
        <strain evidence="2">DSM 3412</strain>
    </source>
</reference>
<keyword evidence="3" id="KW-1185">Reference proteome</keyword>